<dbReference type="Proteomes" id="UP000005358">
    <property type="component" value="Chromosome"/>
</dbReference>
<dbReference type="EMBL" id="AFES01000013">
    <property type="protein sequence ID" value="EIA18295.1"/>
    <property type="molecule type" value="Genomic_DNA"/>
</dbReference>
<organism evidence="1 2">
    <name type="scientific">Clostridium perfringens F262</name>
    <dbReference type="NCBI Taxonomy" id="883064"/>
    <lineage>
        <taxon>Bacteria</taxon>
        <taxon>Bacillati</taxon>
        <taxon>Bacillota</taxon>
        <taxon>Clostridia</taxon>
        <taxon>Eubacteriales</taxon>
        <taxon>Clostridiaceae</taxon>
        <taxon>Clostridium</taxon>
    </lineage>
</organism>
<protein>
    <submittedName>
        <fullName evidence="1">Uncharacterized protein</fullName>
    </submittedName>
</protein>
<gene>
    <name evidence="1" type="ORF">HA1_02832</name>
</gene>
<name>A0AAV3FGM3_CLOPF</name>
<accession>A0AAV3FGM3</accession>
<comment type="caution">
    <text evidence="1">The sequence shown here is derived from an EMBL/GenBank/DDBJ whole genome shotgun (WGS) entry which is preliminary data.</text>
</comment>
<dbReference type="AlphaFoldDB" id="A0AAV3FGM3"/>
<evidence type="ECO:0000313" key="2">
    <source>
        <dbReference type="Proteomes" id="UP000005358"/>
    </source>
</evidence>
<proteinExistence type="predicted"/>
<reference evidence="1 2" key="1">
    <citation type="journal article" date="2012" name="PLoS ONE">
        <title>Genome Sequencing and Analysis of a Type A Clostridium perfringens Isolate from a Case of Bovine Clostridial Abomasitis.</title>
        <authorList>
            <person name="Nowell V.J."/>
            <person name="Kropinski A.M."/>
            <person name="Songer J.G."/>
            <person name="Macinnes J.I."/>
            <person name="Parreira V.R."/>
            <person name="Prescott J.F."/>
        </authorList>
    </citation>
    <scope>NUCLEOTIDE SEQUENCE [LARGE SCALE GENOMIC DNA]</scope>
    <source>
        <strain evidence="1 2">F262</strain>
    </source>
</reference>
<evidence type="ECO:0000313" key="1">
    <source>
        <dbReference type="EMBL" id="EIA18295.1"/>
    </source>
</evidence>
<sequence>MVMRLYQNIIIKLANIIKRVVGLALEYLKVLLKVILI</sequence>